<dbReference type="Pfam" id="PF17100">
    <property type="entry name" value="NACHT_N"/>
    <property type="match status" value="1"/>
</dbReference>
<feature type="region of interest" description="Disordered" evidence="1">
    <location>
        <begin position="1"/>
        <end position="82"/>
    </location>
</feature>
<gene>
    <name evidence="3" type="ORF">K469DRAFT_555193</name>
</gene>
<evidence type="ECO:0000256" key="1">
    <source>
        <dbReference type="SAM" id="MobiDB-lite"/>
    </source>
</evidence>
<sequence>MQFHGGERGTPNPGKTLQETNPRSQHINSDRATDCAAELSEGASFTANTETNKKRGLLSEDASQADRCSTKTPRISATGGSNSPTAEITAYIRLRSQLWTEAYDCLEREDARLVDAYERILSLRLHEHAKATAAIGSRDNDMKKMDPEARRQFLKDIIETTFKRSKGGASTKQRLDNSKENLEFVKQMITSITVAGGEVAFAWVGVCLALKFLLKPVTPQGFDREAAAFLISRMNRYWEMSVLLIDENRTRSFTKGSRDYLRKCLIELYTRALSWQMKSICAYYQQQENLFLQDLPLVNDWKEIKDDLQTKEWHISSLTDTSTTWPIVYHLDGLTNTATSDEIKLRDMYLGDVPTVCTACGNLDPRIWGMKSYSTYVMDIQHASLECSACMVIVRGISAIVKPLDGRAQLTLSVRKEASLRVHYHWGVHRVEGARTLEFYIQQGM</sequence>
<feature type="compositionally biased region" description="Polar residues" evidence="1">
    <location>
        <begin position="66"/>
        <end position="82"/>
    </location>
</feature>
<dbReference type="OrthoDB" id="538223at2759"/>
<reference evidence="3" key="1">
    <citation type="journal article" date="2020" name="Stud. Mycol.">
        <title>101 Dothideomycetes genomes: a test case for predicting lifestyles and emergence of pathogens.</title>
        <authorList>
            <person name="Haridas S."/>
            <person name="Albert R."/>
            <person name="Binder M."/>
            <person name="Bloem J."/>
            <person name="Labutti K."/>
            <person name="Salamov A."/>
            <person name="Andreopoulos B."/>
            <person name="Baker S."/>
            <person name="Barry K."/>
            <person name="Bills G."/>
            <person name="Bluhm B."/>
            <person name="Cannon C."/>
            <person name="Castanera R."/>
            <person name="Culley D."/>
            <person name="Daum C."/>
            <person name="Ezra D."/>
            <person name="Gonzalez J."/>
            <person name="Henrissat B."/>
            <person name="Kuo A."/>
            <person name="Liang C."/>
            <person name="Lipzen A."/>
            <person name="Lutzoni F."/>
            <person name="Magnuson J."/>
            <person name="Mondo S."/>
            <person name="Nolan M."/>
            <person name="Ohm R."/>
            <person name="Pangilinan J."/>
            <person name="Park H.-J."/>
            <person name="Ramirez L."/>
            <person name="Alfaro M."/>
            <person name="Sun H."/>
            <person name="Tritt A."/>
            <person name="Yoshinaga Y."/>
            <person name="Zwiers L.-H."/>
            <person name="Turgeon B."/>
            <person name="Goodwin S."/>
            <person name="Spatafora J."/>
            <person name="Crous P."/>
            <person name="Grigoriev I."/>
        </authorList>
    </citation>
    <scope>NUCLEOTIDE SEQUENCE</scope>
    <source>
        <strain evidence="3">CBS 207.26</strain>
    </source>
</reference>
<evidence type="ECO:0000313" key="4">
    <source>
        <dbReference type="Proteomes" id="UP000800200"/>
    </source>
</evidence>
<dbReference type="Proteomes" id="UP000800200">
    <property type="component" value="Unassembled WGS sequence"/>
</dbReference>
<dbReference type="EMBL" id="ML994616">
    <property type="protein sequence ID" value="KAF2191801.1"/>
    <property type="molecule type" value="Genomic_DNA"/>
</dbReference>
<evidence type="ECO:0000259" key="2">
    <source>
        <dbReference type="Pfam" id="PF17100"/>
    </source>
</evidence>
<organism evidence="3 4">
    <name type="scientific">Zopfia rhizophila CBS 207.26</name>
    <dbReference type="NCBI Taxonomy" id="1314779"/>
    <lineage>
        <taxon>Eukaryota</taxon>
        <taxon>Fungi</taxon>
        <taxon>Dikarya</taxon>
        <taxon>Ascomycota</taxon>
        <taxon>Pezizomycotina</taxon>
        <taxon>Dothideomycetes</taxon>
        <taxon>Dothideomycetes incertae sedis</taxon>
        <taxon>Zopfiaceae</taxon>
        <taxon>Zopfia</taxon>
    </lineage>
</organism>
<dbReference type="InterPro" id="IPR031359">
    <property type="entry name" value="NACHT_N"/>
</dbReference>
<feature type="compositionally biased region" description="Polar residues" evidence="1">
    <location>
        <begin position="13"/>
        <end position="27"/>
    </location>
</feature>
<keyword evidence="4" id="KW-1185">Reference proteome</keyword>
<proteinExistence type="predicted"/>
<name>A0A6A6EKG7_9PEZI</name>
<dbReference type="AlphaFoldDB" id="A0A6A6EKG7"/>
<evidence type="ECO:0000313" key="3">
    <source>
        <dbReference type="EMBL" id="KAF2191801.1"/>
    </source>
</evidence>
<protein>
    <recommendedName>
        <fullName evidence="2">NWD NACHT-NTPase N-terminal domain-containing protein</fullName>
    </recommendedName>
</protein>
<accession>A0A6A6EKG7</accession>
<feature type="domain" description="NWD NACHT-NTPase N-terminal" evidence="2">
    <location>
        <begin position="97"/>
        <end position="314"/>
    </location>
</feature>